<protein>
    <submittedName>
        <fullName evidence="1">Uncharacterized protein</fullName>
    </submittedName>
</protein>
<accession>A0A381T264</accession>
<name>A0A381T264_9ZZZZ</name>
<organism evidence="1">
    <name type="scientific">marine metagenome</name>
    <dbReference type="NCBI Taxonomy" id="408172"/>
    <lineage>
        <taxon>unclassified sequences</taxon>
        <taxon>metagenomes</taxon>
        <taxon>ecological metagenomes</taxon>
    </lineage>
</organism>
<sequence>MICLVLVLVATSVSSQAQQSSEVAAGRADSSQLRYQLRVVERAFEEAVEHSARNFSSRMEESTPGAARFMGNTGAHGFRLDGYGLFFDVQIPVLRRSLSWVFRHLNRRRDELGPTLQSLREHVRSLGNVDARDALEEALQSLESLVGHPPPPPSPPPPDVDPSEVYAMEIRDALTNAMLDYTDSLPLAANEWLTVATTSSGNRGDSPTDLPRGLGLMLRVRGNVLIALRQGEIARSEALSRIEYSEF</sequence>
<evidence type="ECO:0000313" key="1">
    <source>
        <dbReference type="EMBL" id="SVA08797.1"/>
    </source>
</evidence>
<dbReference type="EMBL" id="UINC01003731">
    <property type="protein sequence ID" value="SVA08797.1"/>
    <property type="molecule type" value="Genomic_DNA"/>
</dbReference>
<gene>
    <name evidence="1" type="ORF">METZ01_LOCUS61651</name>
</gene>
<proteinExistence type="predicted"/>
<reference evidence="1" key="1">
    <citation type="submission" date="2018-05" db="EMBL/GenBank/DDBJ databases">
        <authorList>
            <person name="Lanie J.A."/>
            <person name="Ng W.-L."/>
            <person name="Kazmierczak K.M."/>
            <person name="Andrzejewski T.M."/>
            <person name="Davidsen T.M."/>
            <person name="Wayne K.J."/>
            <person name="Tettelin H."/>
            <person name="Glass J.I."/>
            <person name="Rusch D."/>
            <person name="Podicherti R."/>
            <person name="Tsui H.-C.T."/>
            <person name="Winkler M.E."/>
        </authorList>
    </citation>
    <scope>NUCLEOTIDE SEQUENCE</scope>
</reference>
<dbReference type="AlphaFoldDB" id="A0A381T264"/>